<dbReference type="CDD" id="cd02809">
    <property type="entry name" value="alpha_hydroxyacid_oxid_FMN"/>
    <property type="match status" value="1"/>
</dbReference>
<feature type="binding site" evidence="8">
    <location>
        <position position="94"/>
    </location>
    <ligand>
        <name>glyoxylate</name>
        <dbReference type="ChEBI" id="CHEBI:36655"/>
    </ligand>
</feature>
<dbReference type="PROSITE" id="PS51349">
    <property type="entry name" value="FMN_HYDROXY_ACID_DH_2"/>
    <property type="match status" value="1"/>
</dbReference>
<evidence type="ECO:0000313" key="11">
    <source>
        <dbReference type="Proteomes" id="UP001152320"/>
    </source>
</evidence>
<dbReference type="InterPro" id="IPR037396">
    <property type="entry name" value="FMN_HAD"/>
</dbReference>
<evidence type="ECO:0000259" key="9">
    <source>
        <dbReference type="PROSITE" id="PS51349"/>
    </source>
</evidence>
<comment type="similarity">
    <text evidence="4">Belongs to the FMN-dependent alpha-hydroxy acid dehydrogenase family.</text>
</comment>
<keyword evidence="8" id="KW-0285">Flavoprotein</keyword>
<feature type="binding site" evidence="8">
    <location>
        <begin position="41"/>
        <end position="43"/>
    </location>
    <ligand>
        <name>FMN</name>
        <dbReference type="ChEBI" id="CHEBI:58210"/>
    </ligand>
</feature>
<evidence type="ECO:0000256" key="1">
    <source>
        <dbReference type="ARBA" id="ARBA00001917"/>
    </source>
</evidence>
<dbReference type="FunFam" id="3.20.20.70:FF:000056">
    <property type="entry name" value="hydroxyacid oxidase 2"/>
    <property type="match status" value="1"/>
</dbReference>
<evidence type="ECO:0000256" key="2">
    <source>
        <dbReference type="ARBA" id="ARBA00013087"/>
    </source>
</evidence>
<reference evidence="10" key="1">
    <citation type="submission" date="2021-10" db="EMBL/GenBank/DDBJ databases">
        <title>Tropical sea cucumber genome reveals ecological adaptation and Cuvierian tubules defense mechanism.</title>
        <authorList>
            <person name="Chen T."/>
        </authorList>
    </citation>
    <scope>NUCLEOTIDE SEQUENCE</scope>
    <source>
        <strain evidence="10">Nanhai2018</strain>
        <tissue evidence="10">Muscle</tissue>
    </source>
</reference>
<evidence type="ECO:0000256" key="5">
    <source>
        <dbReference type="ARBA" id="ARBA00029325"/>
    </source>
</evidence>
<dbReference type="PIRSF" id="PIRSF000138">
    <property type="entry name" value="Al-hdrx_acd_dh"/>
    <property type="match status" value="1"/>
</dbReference>
<dbReference type="PANTHER" id="PTHR10578">
    <property type="entry name" value="S -2-HYDROXY-ACID OXIDASE-RELATED"/>
    <property type="match status" value="1"/>
</dbReference>
<feature type="binding site" evidence="8">
    <location>
        <position position="231"/>
    </location>
    <ligand>
        <name>glyoxylate</name>
        <dbReference type="ChEBI" id="CHEBI:36655"/>
    </ligand>
</feature>
<feature type="binding site" evidence="8">
    <location>
        <position position="92"/>
    </location>
    <ligand>
        <name>FMN</name>
        <dbReference type="ChEBI" id="CHEBI:58210"/>
    </ligand>
</feature>
<dbReference type="Pfam" id="PF01070">
    <property type="entry name" value="FMN_dh"/>
    <property type="match status" value="1"/>
</dbReference>
<sequence length="340" mass="37175">MIPQIGSGWRLRPRALRDVTKLNLATTVLGHPISLPICFSPTATQGLAHIEKEVASARAGKRCGTLMTLSATSSTRIEKLRSEVPNGLFWMQTYLCADKRATLSFIRRAEENGYKALVVTVDSSGLGRQSADFDFEEEMRKLKENPNLSISFRAVNYDNDFTETNPDDKLLFDYATEQINGSNSSLEELKWLRSVTSLPIILKGILKANVAKRAVQEGVADGILVSAHGGRQLDGVPAPIDVLRDVVDAVRGYNVEVYMDGGIRTGTDVMKALALGAKAVFIGRAVLWGLAVNGEEGVYRVVNLLKEELSLAMKLCGVSRVEDISPSYLIHESSYLSANL</sequence>
<feature type="domain" description="FMN hydroxy acid dehydrogenase" evidence="9">
    <location>
        <begin position="1"/>
        <end position="334"/>
    </location>
</feature>
<protein>
    <recommendedName>
        <fullName evidence="2">(S)-2-hydroxy-acid oxidase</fullName>
        <ecNumber evidence="2">1.1.3.15</ecNumber>
    </recommendedName>
</protein>
<dbReference type="GO" id="GO:0001561">
    <property type="term" value="P:fatty acid alpha-oxidation"/>
    <property type="evidence" value="ECO:0007669"/>
    <property type="project" value="TreeGrafter"/>
</dbReference>
<proteinExistence type="inferred from homology"/>
<evidence type="ECO:0000256" key="3">
    <source>
        <dbReference type="ARBA" id="ARBA00023002"/>
    </source>
</evidence>
<evidence type="ECO:0000313" key="10">
    <source>
        <dbReference type="EMBL" id="KAJ8040576.1"/>
    </source>
</evidence>
<dbReference type="GO" id="GO:0003973">
    <property type="term" value="F:(S)-2-hydroxy-acid oxidase activity"/>
    <property type="evidence" value="ECO:0007669"/>
    <property type="project" value="UniProtKB-EC"/>
</dbReference>
<feature type="binding site" evidence="8">
    <location>
        <begin position="260"/>
        <end position="264"/>
    </location>
    <ligand>
        <name>FMN</name>
        <dbReference type="ChEBI" id="CHEBI:58210"/>
    </ligand>
</feature>
<dbReference type="Gene3D" id="3.20.20.70">
    <property type="entry name" value="Aldolase class I"/>
    <property type="match status" value="1"/>
</dbReference>
<evidence type="ECO:0000256" key="8">
    <source>
        <dbReference type="PIRSR" id="PIRSR000138-2"/>
    </source>
</evidence>
<feature type="binding site" evidence="8">
    <location>
        <position position="203"/>
    </location>
    <ligand>
        <name>FMN</name>
        <dbReference type="ChEBI" id="CHEBI:58210"/>
    </ligand>
</feature>
<dbReference type="InterPro" id="IPR000262">
    <property type="entry name" value="FMN-dep_DH"/>
</dbReference>
<evidence type="ECO:0000256" key="4">
    <source>
        <dbReference type="ARBA" id="ARBA00024042"/>
    </source>
</evidence>
<dbReference type="EMBL" id="JAIZAY010000006">
    <property type="protein sequence ID" value="KAJ8040576.1"/>
    <property type="molecule type" value="Genomic_DNA"/>
</dbReference>
<dbReference type="OrthoDB" id="25826at2759"/>
<gene>
    <name evidence="10" type="ORF">HOLleu_14903</name>
</gene>
<dbReference type="InterPro" id="IPR012133">
    <property type="entry name" value="Alpha-hydoxy_acid_DH_FMN"/>
</dbReference>
<dbReference type="AlphaFoldDB" id="A0A9Q1HCV8"/>
<name>A0A9Q1HCV8_HOLLE</name>
<feature type="binding site" evidence="8">
    <location>
        <position position="120"/>
    </location>
    <ligand>
        <name>FMN</name>
        <dbReference type="ChEBI" id="CHEBI:58210"/>
    </ligand>
</feature>
<feature type="binding site" evidence="8">
    <location>
        <position position="226"/>
    </location>
    <ligand>
        <name>FMN</name>
        <dbReference type="ChEBI" id="CHEBI:58210"/>
    </ligand>
</feature>
<feature type="binding site" evidence="8">
    <location>
        <position position="228"/>
    </location>
    <ligand>
        <name>glyoxylate</name>
        <dbReference type="ChEBI" id="CHEBI:36655"/>
    </ligand>
</feature>
<evidence type="ECO:0000256" key="6">
    <source>
        <dbReference type="ARBA" id="ARBA00029327"/>
    </source>
</evidence>
<comment type="catalytic activity">
    <reaction evidence="5">
        <text>a (2S)-2-hydroxycarboxylate + O2 = a 2-oxocarboxylate + H2O2</text>
        <dbReference type="Rhea" id="RHEA:16789"/>
        <dbReference type="ChEBI" id="CHEBI:15379"/>
        <dbReference type="ChEBI" id="CHEBI:16240"/>
        <dbReference type="ChEBI" id="CHEBI:35179"/>
        <dbReference type="ChEBI" id="CHEBI:58123"/>
        <dbReference type="EC" id="1.1.3.15"/>
    </reaction>
    <physiologicalReaction direction="left-to-right" evidence="5">
        <dbReference type="Rhea" id="RHEA:16790"/>
    </physiologicalReaction>
</comment>
<organism evidence="10 11">
    <name type="scientific">Holothuria leucospilota</name>
    <name type="common">Black long sea cucumber</name>
    <name type="synonym">Mertensiothuria leucospilota</name>
    <dbReference type="NCBI Taxonomy" id="206669"/>
    <lineage>
        <taxon>Eukaryota</taxon>
        <taxon>Metazoa</taxon>
        <taxon>Echinodermata</taxon>
        <taxon>Eleutherozoa</taxon>
        <taxon>Echinozoa</taxon>
        <taxon>Holothuroidea</taxon>
        <taxon>Aspidochirotacea</taxon>
        <taxon>Aspidochirotida</taxon>
        <taxon>Holothuriidae</taxon>
        <taxon>Holothuria</taxon>
    </lineage>
</organism>
<keyword evidence="3" id="KW-0560">Oxidoreductase</keyword>
<comment type="caution">
    <text evidence="10">The sequence shown here is derived from an EMBL/GenBank/DDBJ whole genome shotgun (WGS) entry which is preliminary data.</text>
</comment>
<comment type="catalytic activity">
    <reaction evidence="6">
        <text>2-hydroxyoctanoate + O2 = 2-oxooctanoate + H2O2</text>
        <dbReference type="Rhea" id="RHEA:67940"/>
        <dbReference type="ChEBI" id="CHEBI:15379"/>
        <dbReference type="ChEBI" id="CHEBI:16240"/>
        <dbReference type="ChEBI" id="CHEBI:133514"/>
        <dbReference type="ChEBI" id="CHEBI:176689"/>
    </reaction>
    <physiologicalReaction direction="left-to-right" evidence="6">
        <dbReference type="Rhea" id="RHEA:67941"/>
    </physiologicalReaction>
</comment>
<accession>A0A9Q1HCV8</accession>
<feature type="binding site" evidence="8">
    <location>
        <position position="70"/>
    </location>
    <ligand>
        <name>FMN</name>
        <dbReference type="ChEBI" id="CHEBI:58210"/>
    </ligand>
</feature>
<dbReference type="EC" id="1.1.3.15" evidence="2"/>
<dbReference type="PANTHER" id="PTHR10578:SF149">
    <property type="entry name" value="2-HYDROXYACID OXIDASE 2"/>
    <property type="match status" value="1"/>
</dbReference>
<feature type="active site" description="Proton acceptor" evidence="7">
    <location>
        <position position="228"/>
    </location>
</feature>
<dbReference type="SUPFAM" id="SSF51395">
    <property type="entry name" value="FMN-linked oxidoreductases"/>
    <property type="match status" value="1"/>
</dbReference>
<keyword evidence="11" id="KW-1185">Reference proteome</keyword>
<dbReference type="GO" id="GO:0005782">
    <property type="term" value="C:peroxisomal matrix"/>
    <property type="evidence" value="ECO:0007669"/>
    <property type="project" value="TreeGrafter"/>
</dbReference>
<dbReference type="GO" id="GO:0010181">
    <property type="term" value="F:FMN binding"/>
    <property type="evidence" value="ECO:0007669"/>
    <property type="project" value="InterPro"/>
</dbReference>
<feature type="binding site" evidence="8">
    <location>
        <begin position="283"/>
        <end position="284"/>
    </location>
    <ligand>
        <name>FMN</name>
        <dbReference type="ChEBI" id="CHEBI:58210"/>
    </ligand>
</feature>
<keyword evidence="8" id="KW-0288">FMN</keyword>
<comment type="cofactor">
    <cofactor evidence="1">
        <name>FMN</name>
        <dbReference type="ChEBI" id="CHEBI:58210"/>
    </cofactor>
</comment>
<evidence type="ECO:0000256" key="7">
    <source>
        <dbReference type="PIRSR" id="PIRSR000138-1"/>
    </source>
</evidence>
<dbReference type="Proteomes" id="UP001152320">
    <property type="component" value="Chromosome 6"/>
</dbReference>
<dbReference type="InterPro" id="IPR013785">
    <property type="entry name" value="Aldolase_TIM"/>
</dbReference>